<dbReference type="AlphaFoldDB" id="X1DWR7"/>
<sequence length="58" mass="7083">FCLTNKKINRKVWNNIHFMRNKLKSDYNFILKTKDIKKANIYYSFLSKNISKNNLNKK</sequence>
<reference evidence="1" key="1">
    <citation type="journal article" date="2014" name="Front. Microbiol.">
        <title>High frequency of phylogenetically diverse reductive dehalogenase-homologous genes in deep subseafloor sedimentary metagenomes.</title>
        <authorList>
            <person name="Kawai M."/>
            <person name="Futagami T."/>
            <person name="Toyoda A."/>
            <person name="Takaki Y."/>
            <person name="Nishi S."/>
            <person name="Hori S."/>
            <person name="Arai W."/>
            <person name="Tsubouchi T."/>
            <person name="Morono Y."/>
            <person name="Uchiyama I."/>
            <person name="Ito T."/>
            <person name="Fujiyama A."/>
            <person name="Inagaki F."/>
            <person name="Takami H."/>
        </authorList>
    </citation>
    <scope>NUCLEOTIDE SEQUENCE</scope>
    <source>
        <strain evidence="1">Expedition CK06-06</strain>
    </source>
</reference>
<protein>
    <submittedName>
        <fullName evidence="1">Uncharacterized protein</fullName>
    </submittedName>
</protein>
<organism evidence="1">
    <name type="scientific">marine sediment metagenome</name>
    <dbReference type="NCBI Taxonomy" id="412755"/>
    <lineage>
        <taxon>unclassified sequences</taxon>
        <taxon>metagenomes</taxon>
        <taxon>ecological metagenomes</taxon>
    </lineage>
</organism>
<name>X1DWR7_9ZZZZ</name>
<feature type="non-terminal residue" evidence="1">
    <location>
        <position position="1"/>
    </location>
</feature>
<dbReference type="EMBL" id="BART01026765">
    <property type="protein sequence ID" value="GAH00833.1"/>
    <property type="molecule type" value="Genomic_DNA"/>
</dbReference>
<comment type="caution">
    <text evidence="1">The sequence shown here is derived from an EMBL/GenBank/DDBJ whole genome shotgun (WGS) entry which is preliminary data.</text>
</comment>
<accession>X1DWR7</accession>
<evidence type="ECO:0000313" key="1">
    <source>
        <dbReference type="EMBL" id="GAH00833.1"/>
    </source>
</evidence>
<gene>
    <name evidence="1" type="ORF">S01H4_47635</name>
</gene>
<proteinExistence type="predicted"/>